<dbReference type="NCBIfam" id="TIGR00613">
    <property type="entry name" value="reco"/>
    <property type="match status" value="1"/>
</dbReference>
<evidence type="ECO:0000256" key="1">
    <source>
        <dbReference type="ARBA" id="ARBA00003065"/>
    </source>
</evidence>
<evidence type="ECO:0000259" key="9">
    <source>
        <dbReference type="Pfam" id="PF11967"/>
    </source>
</evidence>
<dbReference type="EMBL" id="JAJMLW010000002">
    <property type="protein sequence ID" value="MCI2241932.1"/>
    <property type="molecule type" value="Genomic_DNA"/>
</dbReference>
<dbReference type="InterPro" id="IPR022572">
    <property type="entry name" value="DNA_rep/recomb_RecO_N"/>
</dbReference>
<dbReference type="SUPFAM" id="SSF57863">
    <property type="entry name" value="ArfGap/RecO-like zinc finger"/>
    <property type="match status" value="1"/>
</dbReference>
<dbReference type="InterPro" id="IPR003717">
    <property type="entry name" value="RecO"/>
</dbReference>
<name>A0ABS9WGE2_9ACTN</name>
<dbReference type="Gene3D" id="2.40.50.140">
    <property type="entry name" value="Nucleic acid-binding proteins"/>
    <property type="match status" value="1"/>
</dbReference>
<organism evidence="10 11">
    <name type="scientific">Adlercreutzia faecimuris</name>
    <dbReference type="NCBI Taxonomy" id="2897341"/>
    <lineage>
        <taxon>Bacteria</taxon>
        <taxon>Bacillati</taxon>
        <taxon>Actinomycetota</taxon>
        <taxon>Coriobacteriia</taxon>
        <taxon>Eggerthellales</taxon>
        <taxon>Eggerthellaceae</taxon>
        <taxon>Adlercreutzia</taxon>
    </lineage>
</organism>
<protein>
    <recommendedName>
        <fullName evidence="3 8">DNA repair protein RecO</fullName>
    </recommendedName>
    <alternativeName>
        <fullName evidence="7 8">Recombination protein O</fullName>
    </alternativeName>
</protein>
<gene>
    <name evidence="8 10" type="primary">recO</name>
    <name evidence="10" type="ORF">LPT13_06160</name>
</gene>
<accession>A0ABS9WGE2</accession>
<dbReference type="Gene3D" id="1.20.1440.120">
    <property type="entry name" value="Recombination protein O, C-terminal domain"/>
    <property type="match status" value="1"/>
</dbReference>
<dbReference type="InterPro" id="IPR042242">
    <property type="entry name" value="RecO_C"/>
</dbReference>
<dbReference type="PANTHER" id="PTHR33991">
    <property type="entry name" value="DNA REPAIR PROTEIN RECO"/>
    <property type="match status" value="1"/>
</dbReference>
<dbReference type="RefSeq" id="WP_242164670.1">
    <property type="nucleotide sequence ID" value="NZ_JAJMLW010000002.1"/>
</dbReference>
<keyword evidence="6 8" id="KW-0234">DNA repair</keyword>
<dbReference type="Pfam" id="PF02565">
    <property type="entry name" value="RecO_C"/>
    <property type="match status" value="1"/>
</dbReference>
<evidence type="ECO:0000256" key="2">
    <source>
        <dbReference type="ARBA" id="ARBA00007452"/>
    </source>
</evidence>
<reference evidence="10" key="1">
    <citation type="submission" date="2021-11" db="EMBL/GenBank/DDBJ databases">
        <title>A Novel Adlercreutzia Species, isolated from a Allomyrina dichotoma larva feces.</title>
        <authorList>
            <person name="Suh M.K."/>
        </authorList>
    </citation>
    <scope>NUCLEOTIDE SEQUENCE</scope>
    <source>
        <strain evidence="10">JBNU-10</strain>
    </source>
</reference>
<dbReference type="Pfam" id="PF11967">
    <property type="entry name" value="RecO_N"/>
    <property type="match status" value="1"/>
</dbReference>
<keyword evidence="11" id="KW-1185">Reference proteome</keyword>
<comment type="caution">
    <text evidence="10">The sequence shown here is derived from an EMBL/GenBank/DDBJ whole genome shotgun (WGS) entry which is preliminary data.</text>
</comment>
<dbReference type="SUPFAM" id="SSF50249">
    <property type="entry name" value="Nucleic acid-binding proteins"/>
    <property type="match status" value="1"/>
</dbReference>
<comment type="similarity">
    <text evidence="2 8">Belongs to the RecO family.</text>
</comment>
<dbReference type="PANTHER" id="PTHR33991:SF1">
    <property type="entry name" value="DNA REPAIR PROTEIN RECO"/>
    <property type="match status" value="1"/>
</dbReference>
<keyword evidence="4 8" id="KW-0227">DNA damage</keyword>
<dbReference type="InterPro" id="IPR037278">
    <property type="entry name" value="ARFGAP/RecO"/>
</dbReference>
<evidence type="ECO:0000313" key="10">
    <source>
        <dbReference type="EMBL" id="MCI2241932.1"/>
    </source>
</evidence>
<sequence length="258" mass="26282">MAQPTYSTRGLVLRKTKLAEADLIVTLLAEDGSQRRCVAKGARKPASPFASRLELYAEADLLCSAGRSLDIAKEARLVRGNARLRSSVELAACAAPAAELLCKVSQPDLPQPRLYDATAAGLAALDGATAAQAPGVAAALLLKTLGLAGLRPSLARCVACGVDATATGPSVPFSFSEGGVVCAGCRPGAETVPVPAAAVGWARFLMGSTYADILAAPADPGSAFAVLRLAQGLMRAHVGGASRSLDFLFTCGLFGDAE</sequence>
<feature type="domain" description="DNA replication/recombination mediator RecO N-terminal" evidence="9">
    <location>
        <begin position="5"/>
        <end position="79"/>
    </location>
</feature>
<comment type="function">
    <text evidence="1 8">Involved in DNA repair and RecF pathway recombination.</text>
</comment>
<dbReference type="Gene3D" id="6.20.220.20">
    <property type="entry name" value="Recombination protein O, zinc-binding domain"/>
    <property type="match status" value="1"/>
</dbReference>
<evidence type="ECO:0000256" key="7">
    <source>
        <dbReference type="ARBA" id="ARBA00033409"/>
    </source>
</evidence>
<keyword evidence="5 8" id="KW-0233">DNA recombination</keyword>
<dbReference type="InterPro" id="IPR012340">
    <property type="entry name" value="NA-bd_OB-fold"/>
</dbReference>
<evidence type="ECO:0000256" key="5">
    <source>
        <dbReference type="ARBA" id="ARBA00023172"/>
    </source>
</evidence>
<dbReference type="HAMAP" id="MF_00201">
    <property type="entry name" value="RecO"/>
    <property type="match status" value="1"/>
</dbReference>
<evidence type="ECO:0000256" key="8">
    <source>
        <dbReference type="HAMAP-Rule" id="MF_00201"/>
    </source>
</evidence>
<proteinExistence type="inferred from homology"/>
<evidence type="ECO:0000256" key="6">
    <source>
        <dbReference type="ARBA" id="ARBA00023204"/>
    </source>
</evidence>
<evidence type="ECO:0000313" key="11">
    <source>
        <dbReference type="Proteomes" id="UP001430755"/>
    </source>
</evidence>
<dbReference type="Proteomes" id="UP001430755">
    <property type="component" value="Unassembled WGS sequence"/>
</dbReference>
<evidence type="ECO:0000256" key="4">
    <source>
        <dbReference type="ARBA" id="ARBA00022763"/>
    </source>
</evidence>
<evidence type="ECO:0000256" key="3">
    <source>
        <dbReference type="ARBA" id="ARBA00021310"/>
    </source>
</evidence>